<gene>
    <name evidence="1" type="ORF">MJG53_012598</name>
</gene>
<evidence type="ECO:0000313" key="1">
    <source>
        <dbReference type="EMBL" id="KAI4572760.1"/>
    </source>
</evidence>
<protein>
    <submittedName>
        <fullName evidence="1">Uncharacterized protein</fullName>
    </submittedName>
</protein>
<proteinExistence type="predicted"/>
<keyword evidence="2" id="KW-1185">Reference proteome</keyword>
<accession>A0ACB9UKY0</accession>
<dbReference type="EMBL" id="CM043040">
    <property type="protein sequence ID" value="KAI4572760.1"/>
    <property type="molecule type" value="Genomic_DNA"/>
</dbReference>
<name>A0ACB9UKY0_9CETA</name>
<comment type="caution">
    <text evidence="1">The sequence shown here is derived from an EMBL/GenBank/DDBJ whole genome shotgun (WGS) entry which is preliminary data.</text>
</comment>
<dbReference type="Proteomes" id="UP001057279">
    <property type="component" value="Linkage Group LG15"/>
</dbReference>
<organism evidence="1 2">
    <name type="scientific">Ovis ammon polii x Ovis aries</name>
    <dbReference type="NCBI Taxonomy" id="2918886"/>
    <lineage>
        <taxon>Eukaryota</taxon>
        <taxon>Metazoa</taxon>
        <taxon>Chordata</taxon>
        <taxon>Craniata</taxon>
        <taxon>Vertebrata</taxon>
        <taxon>Euteleostomi</taxon>
        <taxon>Mammalia</taxon>
        <taxon>Eutheria</taxon>
        <taxon>Laurasiatheria</taxon>
        <taxon>Artiodactyla</taxon>
        <taxon>Ruminantia</taxon>
        <taxon>Pecora</taxon>
        <taxon>Bovidae</taxon>
        <taxon>Caprinae</taxon>
        <taxon>Ovis</taxon>
    </lineage>
</organism>
<evidence type="ECO:0000313" key="2">
    <source>
        <dbReference type="Proteomes" id="UP001057279"/>
    </source>
</evidence>
<sequence length="330" mass="35556">MGSLSAIRGIPGLTVVLSSDTWFCKPQILEFTSDYLVCAISPVPSMTHSKELLFRCRDSAERSTWPSAVKARFELEAPVLHPDRTRVSVLTTLERRFNLQSADVGVIASSFEIGNLALILFVSYFGARGHRPRLIGCGGIVMALGALLSALPEFLTHQYKYEAGEIRWGAEGRDVCAANGSGGDQGPDPDLICRSRTATNMMYLLLIGAQVLLGIGATPVQPLGVSYIDDHVRRKDSSLYIELWTVHSHLAVHSIGTTITIGKLPLRRVGNPSPYNVPRAGSGLPYGSTLGSGDPSSMFGRPAATECQPRMGREGHLKRGSSVLGPLILT</sequence>
<reference evidence="1" key="1">
    <citation type="submission" date="2022-03" db="EMBL/GenBank/DDBJ databases">
        <title>Genomic analyses of argali, domestic sheep and their hybrids provide insights into chromosomal evolution, heterosis and genetic basis of agronomic traits.</title>
        <authorList>
            <person name="Li M."/>
        </authorList>
    </citation>
    <scope>NUCLEOTIDE SEQUENCE</scope>
    <source>
        <strain evidence="1">F1 hybrid</strain>
    </source>
</reference>